<gene>
    <name evidence="2" type="ORF">UFOPK1726_00528</name>
</gene>
<keyword evidence="1" id="KW-0472">Membrane</keyword>
<evidence type="ECO:0000313" key="2">
    <source>
        <dbReference type="EMBL" id="CAB4575246.1"/>
    </source>
</evidence>
<sequence length="206" mass="22433">MGSGLLYLSIVVLWAAVLVPMWLKRLTQNELGSIDKFNRSMSLLGAVPNREVPTYRAMTPAQLAAARRRRTVLILSAVTVFGSVVSIVTGLWVLMVMPAILLFSFFAIAWRAIKIQEVQTAPVTRARLNVSRAELAAQAKEWNATPPVMPNRVVYESSPGLTGQQMLDLAAAQTALQAGAELEIQSDEIQLDSIIDDSLDKRSAAG</sequence>
<reference evidence="2" key="1">
    <citation type="submission" date="2020-05" db="EMBL/GenBank/DDBJ databases">
        <authorList>
            <person name="Chiriac C."/>
            <person name="Salcher M."/>
            <person name="Ghai R."/>
            <person name="Kavagutti S V."/>
        </authorList>
    </citation>
    <scope>NUCLEOTIDE SEQUENCE</scope>
</reference>
<proteinExistence type="predicted"/>
<feature type="transmembrane region" description="Helical" evidence="1">
    <location>
        <begin position="6"/>
        <end position="23"/>
    </location>
</feature>
<accession>A0A6J6EHC2</accession>
<dbReference type="AlphaFoldDB" id="A0A6J6EHC2"/>
<keyword evidence="1" id="KW-0812">Transmembrane</keyword>
<evidence type="ECO:0000256" key="1">
    <source>
        <dbReference type="SAM" id="Phobius"/>
    </source>
</evidence>
<feature type="transmembrane region" description="Helical" evidence="1">
    <location>
        <begin position="72"/>
        <end position="89"/>
    </location>
</feature>
<name>A0A6J6EHC2_9ZZZZ</name>
<protein>
    <submittedName>
        <fullName evidence="2">Unannotated protein</fullName>
    </submittedName>
</protein>
<dbReference type="EMBL" id="CAEZTT010000047">
    <property type="protein sequence ID" value="CAB4575246.1"/>
    <property type="molecule type" value="Genomic_DNA"/>
</dbReference>
<keyword evidence="1" id="KW-1133">Transmembrane helix</keyword>
<organism evidence="2">
    <name type="scientific">freshwater metagenome</name>
    <dbReference type="NCBI Taxonomy" id="449393"/>
    <lineage>
        <taxon>unclassified sequences</taxon>
        <taxon>metagenomes</taxon>
        <taxon>ecological metagenomes</taxon>
    </lineage>
</organism>